<dbReference type="Proteomes" id="UP001060215">
    <property type="component" value="Chromosome 10"/>
</dbReference>
<sequence>MSSGVHSSGSSWVPPPRGKWKFNCNVAVDLRQSKGVVIVLLWDEEGQLVDRMSSGKSSVLENVVGKDFFPHESRIVTRRPLVLQLHRIDEGREYAELIHLPKKKFTDFAAVRKEIPDEIDRETGRSKQISTVPIYLSLYFPNTVNLTLIDLPGLTKVAIDGQYESIVQDIENMVQSYIEKVQKRLLEFILAAFYQSPDFVALLKVFS</sequence>
<reference evidence="1 2" key="1">
    <citation type="journal article" date="2022" name="Plant J.">
        <title>Chromosome-level genome of Camellia lanceoleosa provides a valuable resource for understanding genome evolution and self-incompatibility.</title>
        <authorList>
            <person name="Gong W."/>
            <person name="Xiao S."/>
            <person name="Wang L."/>
            <person name="Liao Z."/>
            <person name="Chang Y."/>
            <person name="Mo W."/>
            <person name="Hu G."/>
            <person name="Li W."/>
            <person name="Zhao G."/>
            <person name="Zhu H."/>
            <person name="Hu X."/>
            <person name="Ji K."/>
            <person name="Xiang X."/>
            <person name="Song Q."/>
            <person name="Yuan D."/>
            <person name="Jin S."/>
            <person name="Zhang L."/>
        </authorList>
    </citation>
    <scope>NUCLEOTIDE SEQUENCE [LARGE SCALE GENOMIC DNA]</scope>
    <source>
        <strain evidence="1">SQ_2022a</strain>
    </source>
</reference>
<protein>
    <submittedName>
        <fullName evidence="1">Dynamin-related protein 1B</fullName>
    </submittedName>
</protein>
<proteinExistence type="predicted"/>
<comment type="caution">
    <text evidence="1">The sequence shown here is derived from an EMBL/GenBank/DDBJ whole genome shotgun (WGS) entry which is preliminary data.</text>
</comment>
<evidence type="ECO:0000313" key="1">
    <source>
        <dbReference type="EMBL" id="KAI7997735.1"/>
    </source>
</evidence>
<keyword evidence="2" id="KW-1185">Reference proteome</keyword>
<gene>
    <name evidence="1" type="ORF">LOK49_LG10G00865</name>
</gene>
<organism evidence="1 2">
    <name type="scientific">Camellia lanceoleosa</name>
    <dbReference type="NCBI Taxonomy" id="1840588"/>
    <lineage>
        <taxon>Eukaryota</taxon>
        <taxon>Viridiplantae</taxon>
        <taxon>Streptophyta</taxon>
        <taxon>Embryophyta</taxon>
        <taxon>Tracheophyta</taxon>
        <taxon>Spermatophyta</taxon>
        <taxon>Magnoliopsida</taxon>
        <taxon>eudicotyledons</taxon>
        <taxon>Gunneridae</taxon>
        <taxon>Pentapetalae</taxon>
        <taxon>asterids</taxon>
        <taxon>Ericales</taxon>
        <taxon>Theaceae</taxon>
        <taxon>Camellia</taxon>
    </lineage>
</organism>
<evidence type="ECO:0000313" key="2">
    <source>
        <dbReference type="Proteomes" id="UP001060215"/>
    </source>
</evidence>
<accession>A0ACC0GC42</accession>
<name>A0ACC0GC42_9ERIC</name>
<dbReference type="EMBL" id="CM045767">
    <property type="protein sequence ID" value="KAI7997735.1"/>
    <property type="molecule type" value="Genomic_DNA"/>
</dbReference>